<dbReference type="AlphaFoldDB" id="A0A8T3ABP1"/>
<dbReference type="InterPro" id="IPR025452">
    <property type="entry name" value="DUF4218"/>
</dbReference>
<name>A0A8T3ABP1_DENNO</name>
<dbReference type="EMBL" id="JAGYWB010000017">
    <property type="protein sequence ID" value="KAI0493580.1"/>
    <property type="molecule type" value="Genomic_DNA"/>
</dbReference>
<dbReference type="PANTHER" id="PTHR48258:SF15">
    <property type="entry name" value="OS02G0543900 PROTEIN"/>
    <property type="match status" value="1"/>
</dbReference>
<dbReference type="InterPro" id="IPR025312">
    <property type="entry name" value="DUF4216"/>
</dbReference>
<evidence type="ECO:0000313" key="4">
    <source>
        <dbReference type="EMBL" id="KAI0493580.1"/>
    </source>
</evidence>
<feature type="domain" description="DUF4218" evidence="3">
    <location>
        <begin position="1"/>
        <end position="68"/>
    </location>
</feature>
<evidence type="ECO:0000259" key="3">
    <source>
        <dbReference type="Pfam" id="PF13960"/>
    </source>
</evidence>
<dbReference type="InterPro" id="IPR004252">
    <property type="entry name" value="Probable_transposase_24"/>
</dbReference>
<feature type="compositionally biased region" description="Polar residues" evidence="1">
    <location>
        <begin position="308"/>
        <end position="321"/>
    </location>
</feature>
<dbReference type="Pfam" id="PF13952">
    <property type="entry name" value="DUF4216"/>
    <property type="match status" value="1"/>
</dbReference>
<feature type="region of interest" description="Disordered" evidence="1">
    <location>
        <begin position="272"/>
        <end position="324"/>
    </location>
</feature>
<evidence type="ECO:0000313" key="5">
    <source>
        <dbReference type="Proteomes" id="UP000829196"/>
    </source>
</evidence>
<organism evidence="4 5">
    <name type="scientific">Dendrobium nobile</name>
    <name type="common">Orchid</name>
    <dbReference type="NCBI Taxonomy" id="94219"/>
    <lineage>
        <taxon>Eukaryota</taxon>
        <taxon>Viridiplantae</taxon>
        <taxon>Streptophyta</taxon>
        <taxon>Embryophyta</taxon>
        <taxon>Tracheophyta</taxon>
        <taxon>Spermatophyta</taxon>
        <taxon>Magnoliopsida</taxon>
        <taxon>Liliopsida</taxon>
        <taxon>Asparagales</taxon>
        <taxon>Orchidaceae</taxon>
        <taxon>Epidendroideae</taxon>
        <taxon>Malaxideae</taxon>
        <taxon>Dendrobiinae</taxon>
        <taxon>Dendrobium</taxon>
    </lineage>
</organism>
<keyword evidence="5" id="KW-1185">Reference proteome</keyword>
<evidence type="ECO:0000259" key="2">
    <source>
        <dbReference type="Pfam" id="PF13952"/>
    </source>
</evidence>
<dbReference type="Pfam" id="PF03004">
    <property type="entry name" value="Transposase_24"/>
    <property type="match status" value="1"/>
</dbReference>
<dbReference type="PANTHER" id="PTHR48258">
    <property type="entry name" value="DUF4218 DOMAIN-CONTAINING PROTEIN-RELATED"/>
    <property type="match status" value="1"/>
</dbReference>
<protein>
    <recommendedName>
        <fullName evidence="6">DUF4218 domain-containing protein</fullName>
    </recommendedName>
</protein>
<comment type="caution">
    <text evidence="4">The sequence shown here is derived from an EMBL/GenBank/DDBJ whole genome shotgun (WGS) entry which is preliminary data.</text>
</comment>
<proteinExistence type="predicted"/>
<evidence type="ECO:0008006" key="6">
    <source>
        <dbReference type="Google" id="ProtNLM"/>
    </source>
</evidence>
<dbReference type="Proteomes" id="UP000829196">
    <property type="component" value="Unassembled WGS sequence"/>
</dbReference>
<sequence>MIYLLVHLAEEVKLGGPVQYRWMYPFERFFLILKDYIGNKAQPEGSIAEGFIAEEGISFCSKYLEGYSQNIRANGLSLVKEDVFMFSSGGISLGKVSSLVLDEKSLTQVMGDGGPDVTEEIKVLAKGPNKIARTYKDFFINGYTFHIKTRDENKKTQNYGVVNSTEIESFNYYGKINDIIEINYSDKFKVMLFKCDWANTTSTGVKQDQFGYTLVNFSRLIHTGDKLEDDPFVFSSQVEPVYYIQDPKNTNWNFVVRMRPRDEMTRRNTYRRAKKVVSRGGSSRGFETPSTPIHPDSTCDQSQEENECSGTQQSPRHSTYEQGVPVRRRGRTTCIDIQNMPPGTRVHIEVNENNVPSNISESVLLGSYLGVIARNPVLAPLSFPDWRNKGLEPFKKKMLAEVESKFAFPGHIRHLILQSLGVKWRNHKTNLKAEHWDCRPIEEIMESIPSGVDATQWCHLVTQWSQPKDKERAAINAANAKKQTCPHTMGRVSSVQRLQEMAIKDRLLLWRVNRLRKDGTWSSQDANQRWVQACKLLAKDGLTLEDGNAEANERVFSMVMGPEHPGRVRTQGFGVTPTRYFPYSRNHGTSSSGSNLIQIVNLKEEVNSLRTEMRQFMQEMRMQHPPQGSSQMPFLSFAQHFLLTVAASSFDEFCLASSPLTTLLPLASKVTLPRCSLSLWLLFLLSPLVARPPLTTLLPVASIDDVPSYHISFMAVHLCRSFDTSSPSPDL</sequence>
<feature type="domain" description="DUF4216" evidence="2">
    <location>
        <begin position="180"/>
        <end position="255"/>
    </location>
</feature>
<gene>
    <name evidence="4" type="ORF">KFK09_023699</name>
</gene>
<evidence type="ECO:0000256" key="1">
    <source>
        <dbReference type="SAM" id="MobiDB-lite"/>
    </source>
</evidence>
<reference evidence="4" key="1">
    <citation type="journal article" date="2022" name="Front. Genet.">
        <title>Chromosome-Scale Assembly of the Dendrobium nobile Genome Provides Insights Into the Molecular Mechanism of the Biosynthesis of the Medicinal Active Ingredient of Dendrobium.</title>
        <authorList>
            <person name="Xu Q."/>
            <person name="Niu S.-C."/>
            <person name="Li K.-L."/>
            <person name="Zheng P.-J."/>
            <person name="Zhang X.-J."/>
            <person name="Jia Y."/>
            <person name="Liu Y."/>
            <person name="Niu Y.-X."/>
            <person name="Yu L.-H."/>
            <person name="Chen D.-F."/>
            <person name="Zhang G.-Q."/>
        </authorList>
    </citation>
    <scope>NUCLEOTIDE SEQUENCE</scope>
    <source>
        <tissue evidence="4">Leaf</tissue>
    </source>
</reference>
<dbReference type="OrthoDB" id="1923595at2759"/>
<dbReference type="Pfam" id="PF13960">
    <property type="entry name" value="DUF4218"/>
    <property type="match status" value="1"/>
</dbReference>
<accession>A0A8T3ABP1</accession>